<organism evidence="11 12">
    <name type="scientific">Mycolicibacterium doricum</name>
    <dbReference type="NCBI Taxonomy" id="126673"/>
    <lineage>
        <taxon>Bacteria</taxon>
        <taxon>Bacillati</taxon>
        <taxon>Actinomycetota</taxon>
        <taxon>Actinomycetes</taxon>
        <taxon>Mycobacteriales</taxon>
        <taxon>Mycobacteriaceae</taxon>
        <taxon>Mycolicibacterium</taxon>
    </lineage>
</organism>
<comment type="similarity">
    <text evidence="2">Belongs to the UPF0702 family.</text>
</comment>
<accession>A0A1X1TLJ2</accession>
<reference evidence="10 13" key="2">
    <citation type="journal article" date="2019" name="Emerg. Microbes Infect.">
        <title>Comprehensive subspecies identification of 175 nontuberculous mycobacteria species based on 7547 genomic profiles.</title>
        <authorList>
            <person name="Matsumoto Y."/>
            <person name="Kinjo T."/>
            <person name="Motooka D."/>
            <person name="Nabeya D."/>
            <person name="Jung N."/>
            <person name="Uechi K."/>
            <person name="Horii T."/>
            <person name="Iida T."/>
            <person name="Fujita J."/>
            <person name="Nakamura S."/>
        </authorList>
    </citation>
    <scope>NUCLEOTIDE SEQUENCE [LARGE SCALE GENOMIC DNA]</scope>
    <source>
        <strain evidence="10 13">JCM 12405</strain>
    </source>
</reference>
<dbReference type="Gene3D" id="3.30.240.20">
    <property type="entry name" value="bsu07140 like domains"/>
    <property type="match status" value="1"/>
</dbReference>
<evidence type="ECO:0000256" key="1">
    <source>
        <dbReference type="ARBA" id="ARBA00004651"/>
    </source>
</evidence>
<evidence type="ECO:0000313" key="13">
    <source>
        <dbReference type="Proteomes" id="UP000467201"/>
    </source>
</evidence>
<dbReference type="InterPro" id="IPR007353">
    <property type="entry name" value="DUF421"/>
</dbReference>
<evidence type="ECO:0000256" key="3">
    <source>
        <dbReference type="ARBA" id="ARBA00022475"/>
    </source>
</evidence>
<evidence type="ECO:0000259" key="8">
    <source>
        <dbReference type="Pfam" id="PF04239"/>
    </source>
</evidence>
<dbReference type="Proteomes" id="UP000467201">
    <property type="component" value="Chromosome"/>
</dbReference>
<reference evidence="11 12" key="1">
    <citation type="submission" date="2016-01" db="EMBL/GenBank/DDBJ databases">
        <title>The new phylogeny of the genus Mycobacterium.</title>
        <authorList>
            <person name="Tarcisio F."/>
            <person name="Conor M."/>
            <person name="Antonella G."/>
            <person name="Elisabetta G."/>
            <person name="Giulia F.S."/>
            <person name="Sara T."/>
            <person name="Anna F."/>
            <person name="Clotilde B."/>
            <person name="Roberto B."/>
            <person name="Veronica D.S."/>
            <person name="Fabio R."/>
            <person name="Monica P."/>
            <person name="Olivier J."/>
            <person name="Enrico T."/>
            <person name="Nicola S."/>
        </authorList>
    </citation>
    <scope>NUCLEOTIDE SEQUENCE [LARGE SCALE GENOMIC DNA]</scope>
    <source>
        <strain evidence="11 12">DSM 44339</strain>
    </source>
</reference>
<dbReference type="GO" id="GO:0005886">
    <property type="term" value="C:plasma membrane"/>
    <property type="evidence" value="ECO:0007669"/>
    <property type="project" value="UniProtKB-SubCell"/>
</dbReference>
<dbReference type="InterPro" id="IPR023090">
    <property type="entry name" value="UPF0702_alpha/beta_dom_sf"/>
</dbReference>
<protein>
    <submittedName>
        <fullName evidence="10">DUF421 domain-containing protein</fullName>
    </submittedName>
</protein>
<evidence type="ECO:0000256" key="7">
    <source>
        <dbReference type="SAM" id="Phobius"/>
    </source>
</evidence>
<dbReference type="STRING" id="126673.AWC01_01510"/>
<evidence type="ECO:0000313" key="10">
    <source>
        <dbReference type="EMBL" id="BBZ07810.1"/>
    </source>
</evidence>
<dbReference type="OrthoDB" id="9793799at2"/>
<dbReference type="Pfam" id="PF04239">
    <property type="entry name" value="DUF421"/>
    <property type="match status" value="1"/>
</dbReference>
<evidence type="ECO:0000256" key="6">
    <source>
        <dbReference type="ARBA" id="ARBA00023136"/>
    </source>
</evidence>
<dbReference type="PANTHER" id="PTHR34582:SF6">
    <property type="entry name" value="UPF0702 TRANSMEMBRANE PROTEIN YCAP"/>
    <property type="match status" value="1"/>
</dbReference>
<dbReference type="InterPro" id="IPR048454">
    <property type="entry name" value="YetF_N"/>
</dbReference>
<dbReference type="Proteomes" id="UP000193564">
    <property type="component" value="Unassembled WGS sequence"/>
</dbReference>
<sequence length="174" mass="18360">MWFDDWGDLGRVVLAGVVAYTALIVVLRTSGKRTLAKLNAFDLVVTVAVGSTLATIFLNASVSIAEGVTALTLLAALQYFAAIIASRLSRGRALLTSKPSLLLAHGRFREDTMRRQRISQADVRQAIRASGQGSLSGVGAVILESDGSLSVISTDNLGDQSTLADVDSQVPSTR</sequence>
<dbReference type="RefSeq" id="WP_085187295.1">
    <property type="nucleotide sequence ID" value="NZ_AP022605.1"/>
</dbReference>
<dbReference type="PANTHER" id="PTHR34582">
    <property type="entry name" value="UPF0702 TRANSMEMBRANE PROTEIN YCAP"/>
    <property type="match status" value="1"/>
</dbReference>
<dbReference type="EMBL" id="AP022605">
    <property type="protein sequence ID" value="BBZ07810.1"/>
    <property type="molecule type" value="Genomic_DNA"/>
</dbReference>
<keyword evidence="3" id="KW-1003">Cell membrane</keyword>
<evidence type="ECO:0000256" key="2">
    <source>
        <dbReference type="ARBA" id="ARBA00006448"/>
    </source>
</evidence>
<evidence type="ECO:0000256" key="5">
    <source>
        <dbReference type="ARBA" id="ARBA00022989"/>
    </source>
</evidence>
<evidence type="ECO:0000256" key="4">
    <source>
        <dbReference type="ARBA" id="ARBA00022692"/>
    </source>
</evidence>
<feature type="domain" description="YetF C-terminal" evidence="8">
    <location>
        <begin position="90"/>
        <end position="156"/>
    </location>
</feature>
<feature type="transmembrane region" description="Helical" evidence="7">
    <location>
        <begin position="12"/>
        <end position="29"/>
    </location>
</feature>
<keyword evidence="6 7" id="KW-0472">Membrane</keyword>
<evidence type="ECO:0000259" key="9">
    <source>
        <dbReference type="Pfam" id="PF20730"/>
    </source>
</evidence>
<comment type="subcellular location">
    <subcellularLocation>
        <location evidence="1">Cell membrane</location>
        <topology evidence="1">Multi-pass membrane protein</topology>
    </subcellularLocation>
</comment>
<dbReference type="KEGG" id="mdr:MDOR_19790"/>
<feature type="domain" description="YetF-like N-terminal transmembrane" evidence="9">
    <location>
        <begin position="17"/>
        <end position="83"/>
    </location>
</feature>
<proteinExistence type="inferred from homology"/>
<gene>
    <name evidence="11" type="ORF">AWC01_01510</name>
    <name evidence="10" type="ORF">MDOR_19790</name>
</gene>
<feature type="transmembrane region" description="Helical" evidence="7">
    <location>
        <begin position="68"/>
        <end position="88"/>
    </location>
</feature>
<dbReference type="AlphaFoldDB" id="A0A1X1TLJ2"/>
<feature type="transmembrane region" description="Helical" evidence="7">
    <location>
        <begin position="41"/>
        <end position="62"/>
    </location>
</feature>
<evidence type="ECO:0000313" key="11">
    <source>
        <dbReference type="EMBL" id="ORV45457.1"/>
    </source>
</evidence>
<name>A0A1X1TLJ2_9MYCO</name>
<evidence type="ECO:0000313" key="12">
    <source>
        <dbReference type="Proteomes" id="UP000193564"/>
    </source>
</evidence>
<keyword evidence="5 7" id="KW-1133">Transmembrane helix</keyword>
<keyword evidence="4 7" id="KW-0812">Transmembrane</keyword>
<dbReference type="EMBL" id="LQOS01000007">
    <property type="protein sequence ID" value="ORV45457.1"/>
    <property type="molecule type" value="Genomic_DNA"/>
</dbReference>
<reference evidence="10" key="3">
    <citation type="submission" date="2020-02" db="EMBL/GenBank/DDBJ databases">
        <authorList>
            <person name="Matsumoto Y."/>
            <person name="Motooka D."/>
            <person name="Nakamura S."/>
        </authorList>
    </citation>
    <scope>NUCLEOTIDE SEQUENCE</scope>
    <source>
        <strain evidence="10">JCM 12405</strain>
    </source>
</reference>
<dbReference type="Pfam" id="PF20730">
    <property type="entry name" value="YetF_N"/>
    <property type="match status" value="1"/>
</dbReference>
<keyword evidence="12" id="KW-1185">Reference proteome</keyword>